<dbReference type="RefSeq" id="WP_169677311.1">
    <property type="nucleotide sequence ID" value="NZ_JABBHF010000018.1"/>
</dbReference>
<comment type="caution">
    <text evidence="1">The sequence shown here is derived from an EMBL/GenBank/DDBJ whole genome shotgun (WGS) entry which is preliminary data.</text>
</comment>
<gene>
    <name evidence="1" type="ORF">HHX25_20580</name>
</gene>
<name>A0ABX1S220_9FLAO</name>
<keyword evidence="2" id="KW-1185">Reference proteome</keyword>
<dbReference type="EMBL" id="JABBHF010000018">
    <property type="protein sequence ID" value="NMH89907.1"/>
    <property type="molecule type" value="Genomic_DNA"/>
</dbReference>
<dbReference type="Proteomes" id="UP000746690">
    <property type="component" value="Unassembled WGS sequence"/>
</dbReference>
<proteinExistence type="predicted"/>
<evidence type="ECO:0000313" key="1">
    <source>
        <dbReference type="EMBL" id="NMH89907.1"/>
    </source>
</evidence>
<organism evidence="1 2">
    <name type="scientific">Flavivirga algicola</name>
    <dbReference type="NCBI Taxonomy" id="2729136"/>
    <lineage>
        <taxon>Bacteria</taxon>
        <taxon>Pseudomonadati</taxon>
        <taxon>Bacteroidota</taxon>
        <taxon>Flavobacteriia</taxon>
        <taxon>Flavobacteriales</taxon>
        <taxon>Flavobacteriaceae</taxon>
        <taxon>Flavivirga</taxon>
    </lineage>
</organism>
<evidence type="ECO:0000313" key="2">
    <source>
        <dbReference type="Proteomes" id="UP000746690"/>
    </source>
</evidence>
<evidence type="ECO:0008006" key="3">
    <source>
        <dbReference type="Google" id="ProtNLM"/>
    </source>
</evidence>
<reference evidence="1 2" key="1">
    <citation type="submission" date="2020-04" db="EMBL/GenBank/DDBJ databases">
        <title>A Flavivirga sp. nov.</title>
        <authorList>
            <person name="Sun X."/>
        </authorList>
    </citation>
    <scope>NUCLEOTIDE SEQUENCE [LARGE SCALE GENOMIC DNA]</scope>
    <source>
        <strain evidence="1 2">Y03</strain>
    </source>
</reference>
<protein>
    <recommendedName>
        <fullName evidence="3">STAS/SEC14 domain-containing protein</fullName>
    </recommendedName>
</protein>
<accession>A0ABX1S220</accession>
<sequence>MKFENSTYSSTLKYYKLEMPFGNFYFCEELIISELHAGLHVDWSKIEILVKEIIDFYGKDAKLGFISNRVNSYSIDPHNWIKVEQYNLIKSCAIVYYNHMMYMNATLEKRFSKIKIHPCLSLDEAMDWILDLEEVN</sequence>